<dbReference type="PANTHER" id="PTHR42990">
    <property type="entry name" value="ATPASE"/>
    <property type="match status" value="1"/>
</dbReference>
<sequence length="468" mass="53150">MNYTKMRGVEEKLVESIVRRTIDTAEARLRKYVFTPTGEKRPERKPLAKLKEEIESFLRTRENKLLVLYGLRGVGKTTMLAQIYFKLLPQIPRERLVYVSLDKLRPLGISLNYFVQAYERLLGERIEEFSQPTFLFIDEAHYDENFGITVKDLYDSASNLMIVVTGSSSLPLKLDPDLMRRAKKLRVPPLTFTEYLLLKRGLQIPEELSAALKHAFLNCDFSGVEEKLDGVLLKFTEKDVEDYLIQGSLPIYLTSKNPLEDAYEILRKIVEVDLVLEGLSETTREKALGLLLLLASGESLAYDELSSTLGLAKGTVEKLIEKLEDLEVIFPVRAYGSLGKVARKTPKYKFLAPMLRSAVLYEFGLFERDSKTLGMLLEDAVALYLHLLAKEKKLGLHYDAQKGGADFILKGQSRGIVIEVGWGKKGLRQVIKTMKKTGLNCGVVIYNGPLKKKGEVWFVPRELFLLML</sequence>
<dbReference type="SUPFAM" id="SSF52540">
    <property type="entry name" value="P-loop containing nucleoside triphosphate hydrolases"/>
    <property type="match status" value="1"/>
</dbReference>
<proteinExistence type="predicted"/>
<dbReference type="InterPro" id="IPR041682">
    <property type="entry name" value="AAA_14"/>
</dbReference>
<gene>
    <name evidence="2" type="ORF">PFDSM3638_06585</name>
</gene>
<protein>
    <submittedName>
        <fullName evidence="2">ATPase</fullName>
    </submittedName>
</protein>
<dbReference type="InterPro" id="IPR036390">
    <property type="entry name" value="WH_DNA-bd_sf"/>
</dbReference>
<dbReference type="EMBL" id="CP023154">
    <property type="protein sequence ID" value="QEK78957.1"/>
    <property type="molecule type" value="Genomic_DNA"/>
</dbReference>
<dbReference type="Pfam" id="PF13173">
    <property type="entry name" value="AAA_14"/>
    <property type="match status" value="1"/>
</dbReference>
<evidence type="ECO:0000313" key="2">
    <source>
        <dbReference type="EMBL" id="QEK78957.1"/>
    </source>
</evidence>
<dbReference type="SMART" id="SM00382">
    <property type="entry name" value="AAA"/>
    <property type="match status" value="1"/>
</dbReference>
<name>A0A5C0XQ08_PYRFU</name>
<dbReference type="InterPro" id="IPR003593">
    <property type="entry name" value="AAA+_ATPase"/>
</dbReference>
<dbReference type="Gene3D" id="3.40.50.300">
    <property type="entry name" value="P-loop containing nucleotide triphosphate hydrolases"/>
    <property type="match status" value="1"/>
</dbReference>
<dbReference type="InterPro" id="IPR027417">
    <property type="entry name" value="P-loop_NTPase"/>
</dbReference>
<dbReference type="InterPro" id="IPR025420">
    <property type="entry name" value="DUF4143"/>
</dbReference>
<dbReference type="CDD" id="cd00009">
    <property type="entry name" value="AAA"/>
    <property type="match status" value="1"/>
</dbReference>
<dbReference type="PANTHER" id="PTHR42990:SF1">
    <property type="entry name" value="AAA+ ATPASE DOMAIN-CONTAINING PROTEIN"/>
    <property type="match status" value="1"/>
</dbReference>
<evidence type="ECO:0000313" key="3">
    <source>
        <dbReference type="Proteomes" id="UP000324354"/>
    </source>
</evidence>
<feature type="domain" description="AAA+ ATPase" evidence="1">
    <location>
        <begin position="62"/>
        <end position="193"/>
    </location>
</feature>
<dbReference type="Proteomes" id="UP000324354">
    <property type="component" value="Chromosome"/>
</dbReference>
<evidence type="ECO:0000259" key="1">
    <source>
        <dbReference type="SMART" id="SM00382"/>
    </source>
</evidence>
<reference evidence="2 3" key="1">
    <citation type="submission" date="2017-08" db="EMBL/GenBank/DDBJ databases">
        <title>Resequencing and Reannotation of the genome of Pyrococcus furiosus type strain DSM3638.</title>
        <authorList>
            <person name="Reichelt R.M."/>
            <person name="Bunk B."/>
        </authorList>
    </citation>
    <scope>NUCLEOTIDE SEQUENCE [LARGE SCALE GENOMIC DNA]</scope>
    <source>
        <strain evidence="2 3">DSM 3638</strain>
    </source>
</reference>
<accession>A0A5C0XQ08</accession>
<organism evidence="2 3">
    <name type="scientific">Pyrococcus furiosus (strain ATCC 43587 / DSM 3638 / JCM 8422 / Vc1)</name>
    <dbReference type="NCBI Taxonomy" id="186497"/>
    <lineage>
        <taxon>Archaea</taxon>
        <taxon>Methanobacteriati</taxon>
        <taxon>Methanobacteriota</taxon>
        <taxon>Thermococci</taxon>
        <taxon>Thermococcales</taxon>
        <taxon>Thermococcaceae</taxon>
        <taxon>Pyrococcus</taxon>
    </lineage>
</organism>
<dbReference type="SUPFAM" id="SSF46785">
    <property type="entry name" value="Winged helix' DNA-binding domain"/>
    <property type="match status" value="1"/>
</dbReference>
<dbReference type="Pfam" id="PF13635">
    <property type="entry name" value="DUF4143"/>
    <property type="match status" value="1"/>
</dbReference>
<dbReference type="AlphaFoldDB" id="A0A5C0XQ08"/>
<dbReference type="OrthoDB" id="358600at2157"/>